<proteinExistence type="predicted"/>
<evidence type="ECO:0000259" key="1">
    <source>
        <dbReference type="Pfam" id="PF12867"/>
    </source>
</evidence>
<dbReference type="EMBL" id="JAOTIF010000038">
    <property type="protein sequence ID" value="MCU7552607.1"/>
    <property type="molecule type" value="Genomic_DNA"/>
</dbReference>
<dbReference type="InterPro" id="IPR024775">
    <property type="entry name" value="DinB-like"/>
</dbReference>
<reference evidence="2" key="2">
    <citation type="submission" date="2023-04" db="EMBL/GenBank/DDBJ databases">
        <title>Paracnuella aquatica gen. nov., sp. nov., a member of the family Chitinophagaceae isolated from a hot spring.</title>
        <authorList>
            <person name="Wang C."/>
        </authorList>
    </citation>
    <scope>NUCLEOTIDE SEQUENCE</scope>
    <source>
        <strain evidence="2">LB-8</strain>
    </source>
</reference>
<protein>
    <submittedName>
        <fullName evidence="2">DinB family protein</fullName>
    </submittedName>
</protein>
<dbReference type="Gene3D" id="1.20.120.450">
    <property type="entry name" value="dinb family like domain"/>
    <property type="match status" value="1"/>
</dbReference>
<comment type="caution">
    <text evidence="2">The sequence shown here is derived from an EMBL/GenBank/DDBJ whole genome shotgun (WGS) entry which is preliminary data.</text>
</comment>
<dbReference type="AlphaFoldDB" id="A0A9X3BJC2"/>
<name>A0A9X3BJC2_9BACT</name>
<gene>
    <name evidence="2" type="ORF">OCK74_26040</name>
</gene>
<dbReference type="SUPFAM" id="SSF109854">
    <property type="entry name" value="DinB/YfiT-like putative metalloenzymes"/>
    <property type="match status" value="1"/>
</dbReference>
<evidence type="ECO:0000313" key="2">
    <source>
        <dbReference type="EMBL" id="MCU7552607.1"/>
    </source>
</evidence>
<dbReference type="Pfam" id="PF12867">
    <property type="entry name" value="DinB_2"/>
    <property type="match status" value="1"/>
</dbReference>
<sequence>MEIIDQLDQVKQEALKHFSVLSLEQLNWKSAPSNWSIAQCLDHLIVFNQLYFPTFERVLHNHYKSTSWERLSPFSKVSGLLMIKLLGPGSKTKFKTPKVGQPCASELPASIVYDFAQHQHDLKNYYLALAKKNINSVVISSPASNFITYYLNDVLKLIAQHQVRHLNQSMTVFHHPNFPK</sequence>
<reference evidence="2" key="1">
    <citation type="submission" date="2022-09" db="EMBL/GenBank/DDBJ databases">
        <authorList>
            <person name="Yuan C."/>
            <person name="Ke Z."/>
        </authorList>
    </citation>
    <scope>NUCLEOTIDE SEQUENCE</scope>
    <source>
        <strain evidence="2">LB-8</strain>
    </source>
</reference>
<organism evidence="2 3">
    <name type="scientific">Paraflavisolibacter caeni</name>
    <dbReference type="NCBI Taxonomy" id="2982496"/>
    <lineage>
        <taxon>Bacteria</taxon>
        <taxon>Pseudomonadati</taxon>
        <taxon>Bacteroidota</taxon>
        <taxon>Chitinophagia</taxon>
        <taxon>Chitinophagales</taxon>
        <taxon>Chitinophagaceae</taxon>
        <taxon>Paraflavisolibacter</taxon>
    </lineage>
</organism>
<dbReference type="Proteomes" id="UP001155483">
    <property type="component" value="Unassembled WGS sequence"/>
</dbReference>
<dbReference type="InterPro" id="IPR034660">
    <property type="entry name" value="DinB/YfiT-like"/>
</dbReference>
<keyword evidence="3" id="KW-1185">Reference proteome</keyword>
<dbReference type="RefSeq" id="WP_279300044.1">
    <property type="nucleotide sequence ID" value="NZ_JAOTIF010000038.1"/>
</dbReference>
<feature type="domain" description="DinB-like" evidence="1">
    <location>
        <begin position="6"/>
        <end position="168"/>
    </location>
</feature>
<accession>A0A9X3BJC2</accession>
<evidence type="ECO:0000313" key="3">
    <source>
        <dbReference type="Proteomes" id="UP001155483"/>
    </source>
</evidence>